<dbReference type="AlphaFoldDB" id="A0AAV3QT31"/>
<name>A0AAV3QT31_LITER</name>
<feature type="region of interest" description="Disordered" evidence="1">
    <location>
        <begin position="91"/>
        <end position="116"/>
    </location>
</feature>
<dbReference type="EMBL" id="BAABME010005630">
    <property type="protein sequence ID" value="GAA0166161.1"/>
    <property type="molecule type" value="Genomic_DNA"/>
</dbReference>
<dbReference type="Proteomes" id="UP001454036">
    <property type="component" value="Unassembled WGS sequence"/>
</dbReference>
<evidence type="ECO:0000313" key="2">
    <source>
        <dbReference type="EMBL" id="GAA0166161.1"/>
    </source>
</evidence>
<dbReference type="PANTHER" id="PTHR33240">
    <property type="entry name" value="OS08G0508500 PROTEIN"/>
    <property type="match status" value="1"/>
</dbReference>
<evidence type="ECO:0000313" key="3">
    <source>
        <dbReference type="Proteomes" id="UP001454036"/>
    </source>
</evidence>
<protein>
    <submittedName>
        <fullName evidence="2">Uncharacterized protein</fullName>
    </submittedName>
</protein>
<proteinExistence type="predicted"/>
<reference evidence="2 3" key="1">
    <citation type="submission" date="2024-01" db="EMBL/GenBank/DDBJ databases">
        <title>The complete chloroplast genome sequence of Lithospermum erythrorhizon: insights into the phylogenetic relationship among Boraginaceae species and the maternal lineages of purple gromwells.</title>
        <authorList>
            <person name="Okada T."/>
            <person name="Watanabe K."/>
        </authorList>
    </citation>
    <scope>NUCLEOTIDE SEQUENCE [LARGE SCALE GENOMIC DNA]</scope>
</reference>
<gene>
    <name evidence="2" type="ORF">LIER_21382</name>
</gene>
<evidence type="ECO:0000256" key="1">
    <source>
        <dbReference type="SAM" id="MobiDB-lite"/>
    </source>
</evidence>
<sequence length="292" mass="32833">MPFADRLDAVPLPYLCKADAFVAKYGSTIQKHQDERALMDIHQGPNEILKIYQKRYNDILLTIPEVNNKVAYMTFYRGLAYGYLKEFTAKGTQRDNQRQNRRSPPPPQVKPEPAKLPRLTGQIDTIYEGFTGHSINAMGVVPLDFTVGSGSKVTTIRAQFTVVDIEDQSYNGLIGRPILMALRAIVSPVHLKMKFPTPGGIGEISGDQNNAKRCYQTSVPPLNKRLGGLERKRAQENQMEVNSVKAEVDEVDNSPKERESEKRTMPYEDVVMILFKEGNNEQTFIIGSKLGE</sequence>
<comment type="caution">
    <text evidence="2">The sequence shown here is derived from an EMBL/GenBank/DDBJ whole genome shotgun (WGS) entry which is preliminary data.</text>
</comment>
<accession>A0AAV3QT31</accession>
<organism evidence="2 3">
    <name type="scientific">Lithospermum erythrorhizon</name>
    <name type="common">Purple gromwell</name>
    <name type="synonym">Lithospermum officinale var. erythrorhizon</name>
    <dbReference type="NCBI Taxonomy" id="34254"/>
    <lineage>
        <taxon>Eukaryota</taxon>
        <taxon>Viridiplantae</taxon>
        <taxon>Streptophyta</taxon>
        <taxon>Embryophyta</taxon>
        <taxon>Tracheophyta</taxon>
        <taxon>Spermatophyta</taxon>
        <taxon>Magnoliopsida</taxon>
        <taxon>eudicotyledons</taxon>
        <taxon>Gunneridae</taxon>
        <taxon>Pentapetalae</taxon>
        <taxon>asterids</taxon>
        <taxon>lamiids</taxon>
        <taxon>Boraginales</taxon>
        <taxon>Boraginaceae</taxon>
        <taxon>Boraginoideae</taxon>
        <taxon>Lithospermeae</taxon>
        <taxon>Lithospermum</taxon>
    </lineage>
</organism>
<keyword evidence="3" id="KW-1185">Reference proteome</keyword>
<dbReference type="PANTHER" id="PTHR33240:SF15">
    <property type="entry name" value="GAG-PRO-LIKE PROTEIN"/>
    <property type="match status" value="1"/>
</dbReference>